<name>F3YUL2_DESAF</name>
<keyword evidence="2" id="KW-1185">Reference proteome</keyword>
<reference evidence="1 2" key="1">
    <citation type="journal article" date="2011" name="J. Bacteriol.">
        <title>Genome sequence of the mercury-methylating and pleomorphic Desulfovibrio africanus Strain Walvis Bay.</title>
        <authorList>
            <person name="Brown S.D."/>
            <person name="Wall J.D."/>
            <person name="Kucken A.M."/>
            <person name="Gilmour C.C."/>
            <person name="Podar M."/>
            <person name="Brandt C.C."/>
            <person name="Teshima H."/>
            <person name="Detter J.C."/>
            <person name="Han C.S."/>
            <person name="Land M.L."/>
            <person name="Lucas S."/>
            <person name="Han J."/>
            <person name="Pennacchio L."/>
            <person name="Nolan M."/>
            <person name="Pitluck S."/>
            <person name="Woyke T."/>
            <person name="Goodwin L."/>
            <person name="Palumbo A.V."/>
            <person name="Elias D.A."/>
        </authorList>
    </citation>
    <scope>NUCLEOTIDE SEQUENCE [LARGE SCALE GENOMIC DNA]</scope>
    <source>
        <strain evidence="1 2">Walvis Bay</strain>
    </source>
</reference>
<gene>
    <name evidence="1" type="ORF">Desaf_0613</name>
</gene>
<dbReference type="KEGG" id="daf:Desaf_0613"/>
<protein>
    <submittedName>
        <fullName evidence="1">Uncharacterized protein</fullName>
    </submittedName>
</protein>
<sequence>MIGHPFGKGGELSPRDFARVFMEHILWDAADRWKELAVPEVLATMEPEERRRVSEEVFHLVRMIELKAGLVEAENQAPKWEGGPQEYSLKEKHCHPGTRVKLIRVKTNPDRYAIQLINNATGEFIQSLKNYSLEGGMEVSISMGFSESWLDKIGVRKENGEK</sequence>
<dbReference type="STRING" id="690850.Desaf_0613"/>
<dbReference type="Proteomes" id="UP000007844">
    <property type="component" value="Chromosome"/>
</dbReference>
<proteinExistence type="predicted"/>
<dbReference type="HOGENOM" id="CLU_1632699_0_0_7"/>
<dbReference type="RefSeq" id="WP_014258805.1">
    <property type="nucleotide sequence ID" value="NC_016629.1"/>
</dbReference>
<evidence type="ECO:0000313" key="2">
    <source>
        <dbReference type="Proteomes" id="UP000007844"/>
    </source>
</evidence>
<accession>F3YUL2</accession>
<dbReference type="EMBL" id="CP003221">
    <property type="protein sequence ID" value="EGJ48966.1"/>
    <property type="molecule type" value="Genomic_DNA"/>
</dbReference>
<evidence type="ECO:0000313" key="1">
    <source>
        <dbReference type="EMBL" id="EGJ48966.1"/>
    </source>
</evidence>
<organism evidence="1 2">
    <name type="scientific">Desulfocurvibacter africanus subsp. africanus str. Walvis Bay</name>
    <dbReference type="NCBI Taxonomy" id="690850"/>
    <lineage>
        <taxon>Bacteria</taxon>
        <taxon>Pseudomonadati</taxon>
        <taxon>Thermodesulfobacteriota</taxon>
        <taxon>Desulfovibrionia</taxon>
        <taxon>Desulfovibrionales</taxon>
        <taxon>Desulfovibrionaceae</taxon>
        <taxon>Desulfocurvibacter</taxon>
    </lineage>
</organism>
<dbReference type="AlphaFoldDB" id="F3YUL2"/>